<accession>A0A919T391</accession>
<feature type="domain" description="Glycoside hydrolase family 5" evidence="4">
    <location>
        <begin position="89"/>
        <end position="344"/>
    </location>
</feature>
<keyword evidence="2 3" id="KW-0326">Glycosidase</keyword>
<dbReference type="Proteomes" id="UP000680865">
    <property type="component" value="Unassembled WGS sequence"/>
</dbReference>
<dbReference type="InterPro" id="IPR017853">
    <property type="entry name" value="GH"/>
</dbReference>
<sequence length="599" mass="64741">MVMRKLPTVRDSDGDLFDPGVIDLDEIADGANKKLLTPAERARIVATYGSAAQATKLNKDIAYRGVNLSGAEFGHWSTANATPSQWRWPLEQEWQYLASRGHKIFRLPYLWERIQPDLTQPNNAAQMTLLDQQISWAAKYGVKVVLDLHNYGGYKDVKFGAVGGPTEAQFASHWAEMANRYKDNETVIGHGLMNEPGSMPTSDIGDGRGSQTGQFRWYAFAQSAVNAIRATGDTTAIMVSGYAAGVVNSWLSNTAGVGNKEIHKYVVDPVLDNIVYEGHIYFDSNGSYPNTYASYNTASGQTDSPYADGIVKLQCTQLHAWLDWAQEKGVRVYLGEVGWPRIVGVTDAAGSAAWNALGDEYFKLLDGYGATAWASVWSTGSKWSAGYNLRYYLSGSDPDVLASPAENAAVVEAHPTFRARYEPRGRRPMSAIRQGLQWRGQNVAVETCTGASAMVAGQEFGTVAAIDNAGFLCRVVVYVGTAGATPTADQCFAALYDPDSGLELARTADIGSVLTTTGYRTLDMTTRTRVFRAGELVGVKLLWNGGTAPQILKAPMPVAAINSRKFGVVSTGATTLTSTMAINSMAIATQPFWAAVSGF</sequence>
<protein>
    <recommendedName>
        <fullName evidence="4">Glycoside hydrolase family 5 domain-containing protein</fullName>
    </recommendedName>
</protein>
<evidence type="ECO:0000259" key="4">
    <source>
        <dbReference type="Pfam" id="PF00150"/>
    </source>
</evidence>
<keyword evidence="6" id="KW-1185">Reference proteome</keyword>
<evidence type="ECO:0000313" key="5">
    <source>
        <dbReference type="EMBL" id="GIM82692.1"/>
    </source>
</evidence>
<evidence type="ECO:0000313" key="6">
    <source>
        <dbReference type="Proteomes" id="UP000680865"/>
    </source>
</evidence>
<dbReference type="SUPFAM" id="SSF51445">
    <property type="entry name" value="(Trans)glycosidases"/>
    <property type="match status" value="1"/>
</dbReference>
<name>A0A919T391_9ACTN</name>
<dbReference type="Pfam" id="PF00150">
    <property type="entry name" value="Cellulase"/>
    <property type="match status" value="1"/>
</dbReference>
<reference evidence="5" key="1">
    <citation type="submission" date="2021-03" db="EMBL/GenBank/DDBJ databases">
        <title>Whole genome shotgun sequence of Actinoplanes consettensis NBRC 14913.</title>
        <authorList>
            <person name="Komaki H."/>
            <person name="Tamura T."/>
        </authorList>
    </citation>
    <scope>NUCLEOTIDE SEQUENCE</scope>
    <source>
        <strain evidence="5">NBRC 14913</strain>
    </source>
</reference>
<organism evidence="5 6">
    <name type="scientific">Winogradskya consettensis</name>
    <dbReference type="NCBI Taxonomy" id="113560"/>
    <lineage>
        <taxon>Bacteria</taxon>
        <taxon>Bacillati</taxon>
        <taxon>Actinomycetota</taxon>
        <taxon>Actinomycetes</taxon>
        <taxon>Micromonosporales</taxon>
        <taxon>Micromonosporaceae</taxon>
        <taxon>Winogradskya</taxon>
    </lineage>
</organism>
<dbReference type="InterPro" id="IPR001547">
    <property type="entry name" value="Glyco_hydro_5"/>
</dbReference>
<dbReference type="RefSeq" id="WP_213002648.1">
    <property type="nucleotide sequence ID" value="NZ_BAAATW010000006.1"/>
</dbReference>
<evidence type="ECO:0000256" key="3">
    <source>
        <dbReference type="RuleBase" id="RU361153"/>
    </source>
</evidence>
<gene>
    <name evidence="5" type="ORF">Aco04nite_82790</name>
</gene>
<evidence type="ECO:0000256" key="1">
    <source>
        <dbReference type="ARBA" id="ARBA00022801"/>
    </source>
</evidence>
<dbReference type="EMBL" id="BOQP01000052">
    <property type="protein sequence ID" value="GIM82692.1"/>
    <property type="molecule type" value="Genomic_DNA"/>
</dbReference>
<keyword evidence="1 3" id="KW-0378">Hydrolase</keyword>
<dbReference type="GO" id="GO:0004553">
    <property type="term" value="F:hydrolase activity, hydrolyzing O-glycosyl compounds"/>
    <property type="evidence" value="ECO:0007669"/>
    <property type="project" value="InterPro"/>
</dbReference>
<dbReference type="PANTHER" id="PTHR34142">
    <property type="entry name" value="ENDO-BETA-1,4-GLUCANASE A"/>
    <property type="match status" value="1"/>
</dbReference>
<proteinExistence type="inferred from homology"/>
<comment type="similarity">
    <text evidence="3">Belongs to the glycosyl hydrolase 5 (cellulase A) family.</text>
</comment>
<dbReference type="GO" id="GO:0009251">
    <property type="term" value="P:glucan catabolic process"/>
    <property type="evidence" value="ECO:0007669"/>
    <property type="project" value="TreeGrafter"/>
</dbReference>
<dbReference type="PANTHER" id="PTHR34142:SF1">
    <property type="entry name" value="GLYCOSIDE HYDROLASE FAMILY 5 DOMAIN-CONTAINING PROTEIN"/>
    <property type="match status" value="1"/>
</dbReference>
<evidence type="ECO:0000256" key="2">
    <source>
        <dbReference type="ARBA" id="ARBA00023295"/>
    </source>
</evidence>
<dbReference type="Gene3D" id="3.20.20.80">
    <property type="entry name" value="Glycosidases"/>
    <property type="match status" value="1"/>
</dbReference>
<comment type="caution">
    <text evidence="5">The sequence shown here is derived from an EMBL/GenBank/DDBJ whole genome shotgun (WGS) entry which is preliminary data.</text>
</comment>
<dbReference type="AlphaFoldDB" id="A0A919T391"/>